<evidence type="ECO:0000256" key="4">
    <source>
        <dbReference type="SAM" id="MobiDB-lite"/>
    </source>
</evidence>
<evidence type="ECO:0000313" key="6">
    <source>
        <dbReference type="EMBL" id="KAL3757792.1"/>
    </source>
</evidence>
<dbReference type="Gene3D" id="2.40.50.140">
    <property type="entry name" value="Nucleic acid-binding proteins"/>
    <property type="match status" value="1"/>
</dbReference>
<feature type="region of interest" description="Disordered" evidence="4">
    <location>
        <begin position="253"/>
        <end position="329"/>
    </location>
</feature>
<evidence type="ECO:0000256" key="2">
    <source>
        <dbReference type="ARBA" id="ARBA00022884"/>
    </source>
</evidence>
<evidence type="ECO:0000259" key="5">
    <source>
        <dbReference type="PROSITE" id="PS50886"/>
    </source>
</evidence>
<dbReference type="Pfam" id="PF01588">
    <property type="entry name" value="tRNA_bind"/>
    <property type="match status" value="1"/>
</dbReference>
<dbReference type="EMBL" id="JALLBG020000254">
    <property type="protein sequence ID" value="KAL3757792.1"/>
    <property type="molecule type" value="Genomic_DNA"/>
</dbReference>
<name>A0ABD3M6I7_9STRA</name>
<feature type="compositionally biased region" description="Basic and acidic residues" evidence="4">
    <location>
        <begin position="294"/>
        <end position="303"/>
    </location>
</feature>
<evidence type="ECO:0000256" key="3">
    <source>
        <dbReference type="PROSITE-ProRule" id="PRU00209"/>
    </source>
</evidence>
<protein>
    <recommendedName>
        <fullName evidence="5">tRNA-binding domain-containing protein</fullName>
    </recommendedName>
</protein>
<gene>
    <name evidence="6" type="ORF">ACHAWU_000433</name>
</gene>
<dbReference type="FunFam" id="2.40.50.140:FF:000225">
    <property type="entry name" value="tyrosine--tRNA ligase, cytoplasmic"/>
    <property type="match status" value="1"/>
</dbReference>
<keyword evidence="7" id="KW-1185">Reference proteome</keyword>
<dbReference type="Proteomes" id="UP001530293">
    <property type="component" value="Unassembled WGS sequence"/>
</dbReference>
<evidence type="ECO:0000256" key="1">
    <source>
        <dbReference type="ARBA" id="ARBA00022555"/>
    </source>
</evidence>
<reference evidence="6 7" key="1">
    <citation type="submission" date="2024-10" db="EMBL/GenBank/DDBJ databases">
        <title>Updated reference genomes for cyclostephanoid diatoms.</title>
        <authorList>
            <person name="Roberts W.R."/>
            <person name="Alverson A.J."/>
        </authorList>
    </citation>
    <scope>NUCLEOTIDE SEQUENCE [LARGE SCALE GENOMIC DNA]</scope>
    <source>
        <strain evidence="6 7">AJA232-27</strain>
    </source>
</reference>
<dbReference type="CDD" id="cd02799">
    <property type="entry name" value="tRNA_bind_EMAP-II_like"/>
    <property type="match status" value="1"/>
</dbReference>
<feature type="compositionally biased region" description="Low complexity" evidence="4">
    <location>
        <begin position="320"/>
        <end position="329"/>
    </location>
</feature>
<comment type="caution">
    <text evidence="6">The sequence shown here is derived from an EMBL/GenBank/DDBJ whole genome shotgun (WGS) entry which is preliminary data.</text>
</comment>
<feature type="domain" description="TRNA-binding" evidence="5">
    <location>
        <begin position="335"/>
        <end position="438"/>
    </location>
</feature>
<dbReference type="AlphaFoldDB" id="A0ABD3M6I7"/>
<dbReference type="PANTHER" id="PTHR11586:SF33">
    <property type="entry name" value="AMINOACYL TRNA SYNTHASE COMPLEX-INTERACTING MULTIFUNCTIONAL PROTEIN 1"/>
    <property type="match status" value="1"/>
</dbReference>
<keyword evidence="2 3" id="KW-0694">RNA-binding</keyword>
<dbReference type="InterPro" id="IPR012340">
    <property type="entry name" value="NA-bd_OB-fold"/>
</dbReference>
<dbReference type="PANTHER" id="PTHR11586">
    <property type="entry name" value="TRNA-AMINOACYLATION COFACTOR ARC1 FAMILY MEMBER"/>
    <property type="match status" value="1"/>
</dbReference>
<dbReference type="InterPro" id="IPR051270">
    <property type="entry name" value="Tyrosine-tRNA_ligase_regulator"/>
</dbReference>
<evidence type="ECO:0000313" key="7">
    <source>
        <dbReference type="Proteomes" id="UP001530293"/>
    </source>
</evidence>
<dbReference type="InterPro" id="IPR036282">
    <property type="entry name" value="Glutathione-S-Trfase_C_sf"/>
</dbReference>
<dbReference type="SUPFAM" id="SSF47616">
    <property type="entry name" value="GST C-terminal domain-like"/>
    <property type="match status" value="1"/>
</dbReference>
<dbReference type="SUPFAM" id="SSF50249">
    <property type="entry name" value="Nucleic acid-binding proteins"/>
    <property type="match status" value="1"/>
</dbReference>
<dbReference type="GO" id="GO:0000049">
    <property type="term" value="F:tRNA binding"/>
    <property type="evidence" value="ECO:0007669"/>
    <property type="project" value="UniProtKB-UniRule"/>
</dbReference>
<proteinExistence type="predicted"/>
<sequence>MTGTVVSSRSALATITLPTSLLATDHLVALITAISPPYQTTINLTNNKNDTFSLTIGPDTLTHRNSILRHLCGIGLQNALDSVGSSPLLFLGGHAATSFAGASPQSALAMAGTSSWMSVASSIRDNHDGGGSMESVSKLLHQLNGYLSTKSFLVNSPEPTLADLDLYLAIVSKVSSGEKLDTMVGKENVHTRRWLEQCGATLEELHLVALKKLQYSKSKITTLPTLPEGLSPKARALPVFCYGDDDEVVASAAASTPANTASSSTANKENGSSVASKPVGEPKQGGGPGVELTEEQKKAAAEKRAKKAAGKAKAKEGADANKGAAAATAPDTALNVSALDIRVGKIVKAWEHESSDKLFCEEVDVGEEKPRLIASGLRAFYKLDEMQNRSVLVLCNLKARSLGGFPSHGMVLCASNADHTAVEFAVPPEGAKIGERVCFEGYVGEPEPENKIAKKKMFDALAPDLKTDGNGEVVWKGAKGLTSAGVCKAINGMANAHVS</sequence>
<dbReference type="PROSITE" id="PS50886">
    <property type="entry name" value="TRBD"/>
    <property type="match status" value="1"/>
</dbReference>
<dbReference type="Gene3D" id="1.20.1050.130">
    <property type="match status" value="1"/>
</dbReference>
<feature type="compositionally biased region" description="Low complexity" evidence="4">
    <location>
        <begin position="253"/>
        <end position="267"/>
    </location>
</feature>
<keyword evidence="1 3" id="KW-0820">tRNA-binding</keyword>
<accession>A0ABD3M6I7</accession>
<dbReference type="InterPro" id="IPR002547">
    <property type="entry name" value="tRNA-bd_dom"/>
</dbReference>
<organism evidence="6 7">
    <name type="scientific">Discostella pseudostelligera</name>
    <dbReference type="NCBI Taxonomy" id="259834"/>
    <lineage>
        <taxon>Eukaryota</taxon>
        <taxon>Sar</taxon>
        <taxon>Stramenopiles</taxon>
        <taxon>Ochrophyta</taxon>
        <taxon>Bacillariophyta</taxon>
        <taxon>Coscinodiscophyceae</taxon>
        <taxon>Thalassiosirophycidae</taxon>
        <taxon>Stephanodiscales</taxon>
        <taxon>Stephanodiscaceae</taxon>
        <taxon>Discostella</taxon>
    </lineage>
</organism>